<dbReference type="InterPro" id="IPR006047">
    <property type="entry name" value="GH13_cat_dom"/>
</dbReference>
<organism evidence="2 3">
    <name type="scientific">Geomesophilobacter sediminis</name>
    <dbReference type="NCBI Taxonomy" id="2798584"/>
    <lineage>
        <taxon>Bacteria</taxon>
        <taxon>Pseudomonadati</taxon>
        <taxon>Thermodesulfobacteriota</taxon>
        <taxon>Desulfuromonadia</taxon>
        <taxon>Geobacterales</taxon>
        <taxon>Geobacteraceae</taxon>
        <taxon>Geomesophilobacter</taxon>
    </lineage>
</organism>
<dbReference type="GO" id="GO:0005975">
    <property type="term" value="P:carbohydrate metabolic process"/>
    <property type="evidence" value="ECO:0007669"/>
    <property type="project" value="InterPro"/>
</dbReference>
<dbReference type="Proteomes" id="UP000636888">
    <property type="component" value="Unassembled WGS sequence"/>
</dbReference>
<comment type="caution">
    <text evidence="2">The sequence shown here is derived from an EMBL/GenBank/DDBJ whole genome shotgun (WGS) entry which is preliminary data.</text>
</comment>
<evidence type="ECO:0000313" key="2">
    <source>
        <dbReference type="EMBL" id="MBJ6724927.1"/>
    </source>
</evidence>
<accession>A0A8J7LYJ8</accession>
<proteinExistence type="predicted"/>
<dbReference type="PANTHER" id="PTHR10357:SF209">
    <property type="entry name" value="PERIPLASMIC ALPHA-AMYLASE"/>
    <property type="match status" value="1"/>
</dbReference>
<dbReference type="Gene3D" id="3.20.20.80">
    <property type="entry name" value="Glycosidases"/>
    <property type="match status" value="2"/>
</dbReference>
<dbReference type="AlphaFoldDB" id="A0A8J7LYJ8"/>
<dbReference type="Pfam" id="PF00128">
    <property type="entry name" value="Alpha-amylase"/>
    <property type="match status" value="2"/>
</dbReference>
<gene>
    <name evidence="2" type="ORF">JFN93_09430</name>
</gene>
<dbReference type="PANTHER" id="PTHR10357">
    <property type="entry name" value="ALPHA-AMYLASE FAMILY MEMBER"/>
    <property type="match status" value="1"/>
</dbReference>
<dbReference type="RefSeq" id="WP_199383824.1">
    <property type="nucleotide sequence ID" value="NZ_JAEMHM010000007.1"/>
</dbReference>
<sequence length="656" mass="72754">MAITSILSPELGQAVKEAREAARTGKTKSVFLDGATKTIGYPFPSPEDWRDCWIYFLMLDRFNNPDAPPNSTRQNAVPWNGKFGFRQGGTFKGVKEQLGYIRDLGAGAIWLTPILKNAMPANWEYNYHGYAIQDFLNLDPRFASDGQLATAEREFQELVDEAHARGLYVIVDIVLNHSARVFDYILNGNLTCDFANWNIMNAPLGQEPPIDWIDASGTPHDHWVNDLPAGTPLSPDDVIWPSDLQLKEFFRRRGSKLTDAPPPDGFVRGDFGSMRQFVVEYDAAHPPQEALLEKYGRTPVLNILIRAYEHLIAKYDIDAYRIDTVKYVAPDMVQTFGNAMREFACSIGKKNFFTYGEVYDQEGVIDDFIGRHSPAIDGFGLDAALDFPTFYSLPKAAKAGGGGGGGEVESVRAVFENRKNVERALISSHGEAGKYFVTFLDNHDQNERFNNPATPQDQITLGLAALFCVQGIPCLYYGTEQGLTGTVDANGKPDLSSLESVREALWGKPGAFDRQNPLYQQVQKIALLRREEAALRYGRIYFRQVSGNGADFGYSTGQGGMLAFSRILFDHEVVFVANTSPTCQFNGQVLMDIDLNRPPVTFNLAYSNAGTAGQKTARIVSQARFWEGGNLTGTGDAAVLDLTLRPMEVQIFIPSF</sequence>
<dbReference type="SMART" id="SM00642">
    <property type="entry name" value="Aamy"/>
    <property type="match status" value="1"/>
</dbReference>
<name>A0A8J7LYJ8_9BACT</name>
<evidence type="ECO:0000259" key="1">
    <source>
        <dbReference type="SMART" id="SM00642"/>
    </source>
</evidence>
<keyword evidence="3" id="KW-1185">Reference proteome</keyword>
<evidence type="ECO:0000313" key="3">
    <source>
        <dbReference type="Proteomes" id="UP000636888"/>
    </source>
</evidence>
<dbReference type="SUPFAM" id="SSF51445">
    <property type="entry name" value="(Trans)glycosidases"/>
    <property type="match status" value="1"/>
</dbReference>
<dbReference type="InterPro" id="IPR017853">
    <property type="entry name" value="GH"/>
</dbReference>
<feature type="domain" description="Glycosyl hydrolase family 13 catalytic" evidence="1">
    <location>
        <begin position="56"/>
        <end position="529"/>
    </location>
</feature>
<dbReference type="EMBL" id="JAEMHM010000007">
    <property type="protein sequence ID" value="MBJ6724927.1"/>
    <property type="molecule type" value="Genomic_DNA"/>
</dbReference>
<protein>
    <recommendedName>
        <fullName evidence="1">Glycosyl hydrolase family 13 catalytic domain-containing protein</fullName>
    </recommendedName>
</protein>
<reference evidence="2" key="1">
    <citation type="submission" date="2020-12" db="EMBL/GenBank/DDBJ databases">
        <title>Geomonas sp. Red875, isolated from river sediment.</title>
        <authorList>
            <person name="Xu Z."/>
            <person name="Zhang Z."/>
            <person name="Masuda Y."/>
            <person name="Itoh H."/>
            <person name="Senoo K."/>
        </authorList>
    </citation>
    <scope>NUCLEOTIDE SEQUENCE</scope>
    <source>
        <strain evidence="2">Red875</strain>
    </source>
</reference>